<accession>A0A0A8Z141</accession>
<name>A0A0A8Z141_ARUDO</name>
<organism evidence="1">
    <name type="scientific">Arundo donax</name>
    <name type="common">Giant reed</name>
    <name type="synonym">Donax arundinaceus</name>
    <dbReference type="NCBI Taxonomy" id="35708"/>
    <lineage>
        <taxon>Eukaryota</taxon>
        <taxon>Viridiplantae</taxon>
        <taxon>Streptophyta</taxon>
        <taxon>Embryophyta</taxon>
        <taxon>Tracheophyta</taxon>
        <taxon>Spermatophyta</taxon>
        <taxon>Magnoliopsida</taxon>
        <taxon>Liliopsida</taxon>
        <taxon>Poales</taxon>
        <taxon>Poaceae</taxon>
        <taxon>PACMAD clade</taxon>
        <taxon>Arundinoideae</taxon>
        <taxon>Arundineae</taxon>
        <taxon>Arundo</taxon>
    </lineage>
</organism>
<dbReference type="EMBL" id="GBRH01266477">
    <property type="protein sequence ID" value="JAD31418.1"/>
    <property type="molecule type" value="Transcribed_RNA"/>
</dbReference>
<reference evidence="1" key="2">
    <citation type="journal article" date="2015" name="Data Brief">
        <title>Shoot transcriptome of the giant reed, Arundo donax.</title>
        <authorList>
            <person name="Barrero R.A."/>
            <person name="Guerrero F.D."/>
            <person name="Moolhuijzen P."/>
            <person name="Goolsby J.A."/>
            <person name="Tidwell J."/>
            <person name="Bellgard S.E."/>
            <person name="Bellgard M.I."/>
        </authorList>
    </citation>
    <scope>NUCLEOTIDE SEQUENCE</scope>
    <source>
        <tissue evidence="1">Shoot tissue taken approximately 20 cm above the soil surface</tissue>
    </source>
</reference>
<evidence type="ECO:0000313" key="1">
    <source>
        <dbReference type="EMBL" id="JAD31418.1"/>
    </source>
</evidence>
<sequence>MFQLVLFKFGKWNSKVLPITTPEVKVFIHHVVHNGNQTIIEASMESP</sequence>
<dbReference type="AlphaFoldDB" id="A0A0A8Z141"/>
<reference evidence="1" key="1">
    <citation type="submission" date="2014-09" db="EMBL/GenBank/DDBJ databases">
        <authorList>
            <person name="Magalhaes I.L.F."/>
            <person name="Oliveira U."/>
            <person name="Santos F.R."/>
            <person name="Vidigal T.H.D.A."/>
            <person name="Brescovit A.D."/>
            <person name="Santos A.J."/>
        </authorList>
    </citation>
    <scope>NUCLEOTIDE SEQUENCE</scope>
    <source>
        <tissue evidence="1">Shoot tissue taken approximately 20 cm above the soil surface</tissue>
    </source>
</reference>
<protein>
    <submittedName>
        <fullName evidence="1">Uncharacterized protein</fullName>
    </submittedName>
</protein>
<proteinExistence type="predicted"/>